<dbReference type="SUPFAM" id="SSF51735">
    <property type="entry name" value="NAD(P)-binding Rossmann-fold domains"/>
    <property type="match status" value="1"/>
</dbReference>
<comment type="similarity">
    <text evidence="2">Belongs to the LDH/MDH superfamily. LDH family.</text>
</comment>
<dbReference type="Gene3D" id="3.40.50.720">
    <property type="entry name" value="NAD(P)-binding Rossmann-like Domain"/>
    <property type="match status" value="1"/>
</dbReference>
<dbReference type="InterPro" id="IPR001557">
    <property type="entry name" value="L-lactate/malate_DH"/>
</dbReference>
<dbReference type="GO" id="GO:0005737">
    <property type="term" value="C:cytoplasm"/>
    <property type="evidence" value="ECO:0007669"/>
    <property type="project" value="UniProtKB-UniRule"/>
</dbReference>
<dbReference type="SUPFAM" id="SSF56327">
    <property type="entry name" value="LDH C-terminal domain-like"/>
    <property type="match status" value="1"/>
</dbReference>
<evidence type="ECO:0000256" key="9">
    <source>
        <dbReference type="PIRSR" id="PIRSR000102-3"/>
    </source>
</evidence>
<dbReference type="InterPro" id="IPR036291">
    <property type="entry name" value="NAD(P)-bd_dom_sf"/>
</dbReference>
<comment type="pathway">
    <text evidence="1">Fermentation; pyruvate fermentation to lactate; (S)-lactate from pyruvate: step 1/1.</text>
</comment>
<dbReference type="AlphaFoldDB" id="A0AA46E028"/>
<dbReference type="EC" id="1.1.1.27" evidence="3 7"/>
<sequence>MKISVIGAGMVGTDIVSYLFNVGNFSEIVLVDINNEKSYAEIMDFRHTQSLFYTKNTKLNYGTYKDCKDSDIVIITAGIQVKKGDTRESIAAANSKITVEIVKELEKYTPNSILILVTNPVDVVTYFAIKHSKFPAHKVMSSGTLLDTSRLTYYLSTKFDIDPKNINAYVFGEHGKTCFIPWSLCNIFGVNIDTFTKINNFPSINKKEVEKYVVDSGFDIFLKKGNTNHGIAASIYRIVRAITVNEKSILPVGLYVNNIYDINDIVLALPAIISKNGIEKILKVELNEAEKEKLRDSADFLKKIINTVKI</sequence>
<dbReference type="GO" id="GO:0006089">
    <property type="term" value="P:lactate metabolic process"/>
    <property type="evidence" value="ECO:0007669"/>
    <property type="project" value="TreeGrafter"/>
</dbReference>
<feature type="binding site" evidence="9">
    <location>
        <begin position="7"/>
        <end position="12"/>
    </location>
    <ligand>
        <name>NAD(+)</name>
        <dbReference type="ChEBI" id="CHEBI:57540"/>
    </ligand>
</feature>
<evidence type="ECO:0000313" key="14">
    <source>
        <dbReference type="Proteomes" id="UP000294678"/>
    </source>
</evidence>
<dbReference type="PANTHER" id="PTHR43128:SF16">
    <property type="entry name" value="L-LACTATE DEHYDROGENASE"/>
    <property type="match status" value="1"/>
</dbReference>
<dbReference type="InterPro" id="IPR011304">
    <property type="entry name" value="L-lactate_DH"/>
</dbReference>
<proteinExistence type="inferred from homology"/>
<dbReference type="EMBL" id="SOBG01000001">
    <property type="protein sequence ID" value="TDT72299.1"/>
    <property type="molecule type" value="Genomic_DNA"/>
</dbReference>
<feature type="binding site" evidence="9">
    <location>
        <position position="32"/>
    </location>
    <ligand>
        <name>NAD(+)</name>
        <dbReference type="ChEBI" id="CHEBI:57540"/>
    </ligand>
</feature>
<evidence type="ECO:0000256" key="8">
    <source>
        <dbReference type="PIRSR" id="PIRSR000102-1"/>
    </source>
</evidence>
<evidence type="ECO:0000256" key="1">
    <source>
        <dbReference type="ARBA" id="ARBA00004843"/>
    </source>
</evidence>
<evidence type="ECO:0000256" key="7">
    <source>
        <dbReference type="NCBIfam" id="TIGR01771"/>
    </source>
</evidence>
<dbReference type="Pfam" id="PF00056">
    <property type="entry name" value="Ldh_1_N"/>
    <property type="match status" value="1"/>
</dbReference>
<dbReference type="GO" id="GO:0006096">
    <property type="term" value="P:glycolytic process"/>
    <property type="evidence" value="ECO:0007669"/>
    <property type="project" value="UniProtKB-UniRule"/>
</dbReference>
<evidence type="ECO:0000256" key="6">
    <source>
        <dbReference type="ARBA" id="ARBA00049258"/>
    </source>
</evidence>
<evidence type="ECO:0000256" key="2">
    <source>
        <dbReference type="ARBA" id="ARBA00006054"/>
    </source>
</evidence>
<feature type="binding site" evidence="9">
    <location>
        <position position="94"/>
    </location>
    <ligand>
        <name>NAD(+)</name>
        <dbReference type="ChEBI" id="CHEBI:57540"/>
    </ligand>
</feature>
<dbReference type="InterPro" id="IPR001236">
    <property type="entry name" value="Lactate/malate_DH_N"/>
</dbReference>
<feature type="active site" description="Proton acceptor" evidence="8">
    <location>
        <position position="174"/>
    </location>
</feature>
<feature type="domain" description="Lactate/malate dehydrogenase N-terminal" evidence="11">
    <location>
        <begin position="1"/>
        <end position="140"/>
    </location>
</feature>
<evidence type="ECO:0000256" key="10">
    <source>
        <dbReference type="RuleBase" id="RU003369"/>
    </source>
</evidence>
<keyword evidence="14" id="KW-1185">Reference proteome</keyword>
<comment type="catalytic activity">
    <reaction evidence="6">
        <text>(S)-lactate + NAD(+) = pyruvate + NADH + H(+)</text>
        <dbReference type="Rhea" id="RHEA:23444"/>
        <dbReference type="ChEBI" id="CHEBI:15361"/>
        <dbReference type="ChEBI" id="CHEBI:15378"/>
        <dbReference type="ChEBI" id="CHEBI:16651"/>
        <dbReference type="ChEBI" id="CHEBI:57540"/>
        <dbReference type="ChEBI" id="CHEBI:57945"/>
        <dbReference type="EC" id="1.1.1.27"/>
    </reaction>
</comment>
<dbReference type="InterPro" id="IPR015955">
    <property type="entry name" value="Lactate_DH/Glyco_Ohase_4_C"/>
</dbReference>
<evidence type="ECO:0000256" key="4">
    <source>
        <dbReference type="ARBA" id="ARBA00023002"/>
    </source>
</evidence>
<evidence type="ECO:0000259" key="11">
    <source>
        <dbReference type="Pfam" id="PF00056"/>
    </source>
</evidence>
<keyword evidence="4 10" id="KW-0560">Oxidoreductase</keyword>
<gene>
    <name evidence="13" type="ORF">EV215_0087</name>
</gene>
<feature type="binding site" evidence="9">
    <location>
        <begin position="117"/>
        <end position="119"/>
    </location>
    <ligand>
        <name>NAD(+)</name>
        <dbReference type="ChEBI" id="CHEBI:57540"/>
    </ligand>
</feature>
<evidence type="ECO:0000256" key="5">
    <source>
        <dbReference type="ARBA" id="ARBA00023027"/>
    </source>
</evidence>
<keyword evidence="5 9" id="KW-0520">NAD</keyword>
<dbReference type="RefSeq" id="WP_134111838.1">
    <property type="nucleotide sequence ID" value="NZ_SOBG01000001.1"/>
</dbReference>
<comment type="caution">
    <text evidence="13">The sequence shown here is derived from an EMBL/GenBank/DDBJ whole genome shotgun (WGS) entry which is preliminary data.</text>
</comment>
<dbReference type="PANTHER" id="PTHR43128">
    <property type="entry name" value="L-2-HYDROXYCARBOXYLATE DEHYDROGENASE (NAD(P)(+))"/>
    <property type="match status" value="1"/>
</dbReference>
<dbReference type="NCBIfam" id="TIGR01771">
    <property type="entry name" value="L-LDH-NAD"/>
    <property type="match status" value="1"/>
</dbReference>
<feature type="domain" description="Lactate/malate dehydrogenase C-terminal" evidence="12">
    <location>
        <begin position="144"/>
        <end position="308"/>
    </location>
</feature>
<organism evidence="13 14">
    <name type="scientific">Hypnocyclicus thermotrophus</name>
    <dbReference type="NCBI Taxonomy" id="1627895"/>
    <lineage>
        <taxon>Bacteria</taxon>
        <taxon>Fusobacteriati</taxon>
        <taxon>Fusobacteriota</taxon>
        <taxon>Fusobacteriia</taxon>
        <taxon>Fusobacteriales</taxon>
        <taxon>Fusobacteriaceae</taxon>
        <taxon>Hypnocyclicus</taxon>
    </lineage>
</organism>
<evidence type="ECO:0000313" key="13">
    <source>
        <dbReference type="EMBL" id="TDT72299.1"/>
    </source>
</evidence>
<dbReference type="InterPro" id="IPR022383">
    <property type="entry name" value="Lactate/malate_DH_C"/>
</dbReference>
<name>A0AA46E028_9FUSO</name>
<accession>A0AA46E028</accession>
<dbReference type="Gene3D" id="3.90.110.10">
    <property type="entry name" value="Lactate dehydrogenase/glycoside hydrolase, family 4, C-terminal"/>
    <property type="match status" value="1"/>
</dbReference>
<dbReference type="GO" id="GO:0004459">
    <property type="term" value="F:L-lactate dehydrogenase (NAD+) activity"/>
    <property type="evidence" value="ECO:0007669"/>
    <property type="project" value="UniProtKB-UniRule"/>
</dbReference>
<evidence type="ECO:0000259" key="12">
    <source>
        <dbReference type="Pfam" id="PF02866"/>
    </source>
</evidence>
<evidence type="ECO:0000256" key="3">
    <source>
        <dbReference type="ARBA" id="ARBA00012967"/>
    </source>
</evidence>
<dbReference type="Proteomes" id="UP000294678">
    <property type="component" value="Unassembled WGS sequence"/>
</dbReference>
<dbReference type="PRINTS" id="PR00086">
    <property type="entry name" value="LLDHDRGNASE"/>
</dbReference>
<reference evidence="13 14" key="1">
    <citation type="submission" date="2019-03" db="EMBL/GenBank/DDBJ databases">
        <title>Genomic Encyclopedia of Type Strains, Phase IV (KMG-IV): sequencing the most valuable type-strain genomes for metagenomic binning, comparative biology and taxonomic classification.</title>
        <authorList>
            <person name="Goeker M."/>
        </authorList>
    </citation>
    <scope>NUCLEOTIDE SEQUENCE [LARGE SCALE GENOMIC DNA]</scope>
    <source>
        <strain evidence="13 14">DSM 100055</strain>
    </source>
</reference>
<protein>
    <recommendedName>
        <fullName evidence="3 7">L-lactate dehydrogenase</fullName>
        <ecNumber evidence="3 7">1.1.1.27</ecNumber>
    </recommendedName>
</protein>
<dbReference type="PIRSF" id="PIRSF000102">
    <property type="entry name" value="Lac_mal_DH"/>
    <property type="match status" value="1"/>
</dbReference>
<dbReference type="Pfam" id="PF02866">
    <property type="entry name" value="Ldh_1_C"/>
    <property type="match status" value="1"/>
</dbReference>